<sequence length="69" mass="7771">MVEIFKTNIADENTAKTVLSELAIHLPNSYINFDLEDCDNILRIENCSINVNLVVSILNTNGFNCELLQ</sequence>
<dbReference type="Proteomes" id="UP000670776">
    <property type="component" value="Unassembled WGS sequence"/>
</dbReference>
<gene>
    <name evidence="1" type="ORF">J8H85_01675</name>
</gene>
<dbReference type="EMBL" id="JAGJCB010000001">
    <property type="protein sequence ID" value="MBP0902524.1"/>
    <property type="molecule type" value="Genomic_DNA"/>
</dbReference>
<organism evidence="1 2">
    <name type="scientific">Mariniflexile gromovii</name>
    <dbReference type="NCBI Taxonomy" id="362523"/>
    <lineage>
        <taxon>Bacteria</taxon>
        <taxon>Pseudomonadati</taxon>
        <taxon>Bacteroidota</taxon>
        <taxon>Flavobacteriia</taxon>
        <taxon>Flavobacteriales</taxon>
        <taxon>Flavobacteriaceae</taxon>
        <taxon>Mariniflexile</taxon>
    </lineage>
</organism>
<comment type="caution">
    <text evidence="1">The sequence shown here is derived from an EMBL/GenBank/DDBJ whole genome shotgun (WGS) entry which is preliminary data.</text>
</comment>
<evidence type="ECO:0000313" key="2">
    <source>
        <dbReference type="Proteomes" id="UP000670776"/>
    </source>
</evidence>
<keyword evidence="2" id="KW-1185">Reference proteome</keyword>
<evidence type="ECO:0008006" key="3">
    <source>
        <dbReference type="Google" id="ProtNLM"/>
    </source>
</evidence>
<name>A0ABS4BPM3_9FLAO</name>
<accession>A0ABS4BPM3</accession>
<evidence type="ECO:0000313" key="1">
    <source>
        <dbReference type="EMBL" id="MBP0902524.1"/>
    </source>
</evidence>
<protein>
    <recommendedName>
        <fullName evidence="3">HMA domain-containing protein</fullName>
    </recommendedName>
</protein>
<dbReference type="RefSeq" id="WP_209652036.1">
    <property type="nucleotide sequence ID" value="NZ_JAGJCB010000001.1"/>
</dbReference>
<proteinExistence type="predicted"/>
<reference evidence="1 2" key="1">
    <citation type="submission" date="2021-04" db="EMBL/GenBank/DDBJ databases">
        <title>Mariniflexile gromovii gen. nov., sp. nov., a gliding bacterium isolated from the sea urchin Strongylocentrotus intermedius.</title>
        <authorList>
            <person name="Ko S."/>
            <person name="Le V."/>
            <person name="Ahn C.-Y."/>
            <person name="Oh H.-M."/>
        </authorList>
    </citation>
    <scope>NUCLEOTIDE SEQUENCE [LARGE SCALE GENOMIC DNA]</scope>
    <source>
        <strain evidence="1 2">KCTC 12570</strain>
    </source>
</reference>